<gene>
    <name evidence="1" type="ORF">METZ01_LOCUS469549</name>
</gene>
<proteinExistence type="predicted"/>
<protein>
    <submittedName>
        <fullName evidence="1">Uncharacterized protein</fullName>
    </submittedName>
</protein>
<accession>A0A383BB91</accession>
<reference evidence="1" key="1">
    <citation type="submission" date="2018-05" db="EMBL/GenBank/DDBJ databases">
        <authorList>
            <person name="Lanie J.A."/>
            <person name="Ng W.-L."/>
            <person name="Kazmierczak K.M."/>
            <person name="Andrzejewski T.M."/>
            <person name="Davidsen T.M."/>
            <person name="Wayne K.J."/>
            <person name="Tettelin H."/>
            <person name="Glass J.I."/>
            <person name="Rusch D."/>
            <person name="Podicherti R."/>
            <person name="Tsui H.-C.T."/>
            <person name="Winkler M.E."/>
        </authorList>
    </citation>
    <scope>NUCLEOTIDE SEQUENCE</scope>
</reference>
<feature type="non-terminal residue" evidence="1">
    <location>
        <position position="1"/>
    </location>
</feature>
<name>A0A383BB91_9ZZZZ</name>
<dbReference type="AlphaFoldDB" id="A0A383BB91"/>
<evidence type="ECO:0000313" key="1">
    <source>
        <dbReference type="EMBL" id="SVE16695.1"/>
    </source>
</evidence>
<dbReference type="EMBL" id="UINC01198642">
    <property type="protein sequence ID" value="SVE16695.1"/>
    <property type="molecule type" value="Genomic_DNA"/>
</dbReference>
<organism evidence="1">
    <name type="scientific">marine metagenome</name>
    <dbReference type="NCBI Taxonomy" id="408172"/>
    <lineage>
        <taxon>unclassified sequences</taxon>
        <taxon>metagenomes</taxon>
        <taxon>ecological metagenomes</taxon>
    </lineage>
</organism>
<sequence>VGQIQRYMGYVLEELAESDQTVKDTIKDYGDRKVCFDRSP</sequence>